<dbReference type="AlphaFoldDB" id="A0A364VCI1"/>
<gene>
    <name evidence="2" type="ORF">CWC39_03650</name>
</gene>
<feature type="compositionally biased region" description="Basic and acidic residues" evidence="1">
    <location>
        <begin position="1"/>
        <end position="10"/>
    </location>
</feature>
<evidence type="ECO:0000313" key="2">
    <source>
        <dbReference type="EMBL" id="RAV34347.1"/>
    </source>
</evidence>
<dbReference type="EMBL" id="PHQP01000018">
    <property type="protein sequence ID" value="RAV34347.1"/>
    <property type="molecule type" value="Genomic_DNA"/>
</dbReference>
<comment type="caution">
    <text evidence="2">The sequence shown here is derived from an EMBL/GenBank/DDBJ whole genome shotgun (WGS) entry which is preliminary data.</text>
</comment>
<dbReference type="RefSeq" id="WP_146743834.1">
    <property type="nucleotide sequence ID" value="NZ_CP063191.1"/>
</dbReference>
<name>A0A364VCI1_9CORY</name>
<proteinExistence type="predicted"/>
<organism evidence="2 3">
    <name type="scientific">Corynebacterium heidelbergense</name>
    <dbReference type="NCBI Taxonomy" id="2055947"/>
    <lineage>
        <taxon>Bacteria</taxon>
        <taxon>Bacillati</taxon>
        <taxon>Actinomycetota</taxon>
        <taxon>Actinomycetes</taxon>
        <taxon>Mycobacteriales</taxon>
        <taxon>Corynebacteriaceae</taxon>
        <taxon>Corynebacterium</taxon>
    </lineage>
</organism>
<accession>A0A364VCI1</accession>
<protein>
    <submittedName>
        <fullName evidence="2">Uncharacterized protein</fullName>
    </submittedName>
</protein>
<evidence type="ECO:0000256" key="1">
    <source>
        <dbReference type="SAM" id="MobiDB-lite"/>
    </source>
</evidence>
<reference evidence="2 3" key="1">
    <citation type="journal article" date="2018" name="Syst. Appl. Microbiol.">
        <title>Corynebacterium heidelbergense sp. nov., isolated from the preen glands of Egyptian geese (Alopochen aegyptiacus).</title>
        <authorList>
            <person name="Braun M.S."/>
            <person name="Wang E."/>
            <person name="Zimmermann S."/>
            <person name="Wink M."/>
        </authorList>
    </citation>
    <scope>NUCLEOTIDE SEQUENCE [LARGE SCALE GENOMIC DNA]</scope>
    <source>
        <strain evidence="2 3">DSM 104638</strain>
    </source>
</reference>
<dbReference type="Proteomes" id="UP000251047">
    <property type="component" value="Unassembled WGS sequence"/>
</dbReference>
<sequence>MTTPHDETRRPPTPGDMAAQDPAHHTAHPTPSADPADVGARVAELLSQDAEGFQEAELLERAQRIVADALERG</sequence>
<evidence type="ECO:0000313" key="3">
    <source>
        <dbReference type="Proteomes" id="UP000251047"/>
    </source>
</evidence>
<feature type="region of interest" description="Disordered" evidence="1">
    <location>
        <begin position="1"/>
        <end position="39"/>
    </location>
</feature>